<evidence type="ECO:0000256" key="3">
    <source>
        <dbReference type="ARBA" id="ARBA00005493"/>
    </source>
</evidence>
<accession>A0ABY6DC10</accession>
<protein>
    <recommendedName>
        <fullName evidence="14">Coproporphyrinogen-III oxidase</fullName>
        <ecNumber evidence="14">1.3.98.3</ecNumber>
    </recommendedName>
</protein>
<evidence type="ECO:0000256" key="4">
    <source>
        <dbReference type="ARBA" id="ARBA00011245"/>
    </source>
</evidence>
<comment type="similarity">
    <text evidence="3 14">Belongs to the anaerobic coproporphyrinogen-III oxidase family.</text>
</comment>
<gene>
    <name evidence="16" type="primary">hemN</name>
    <name evidence="16" type="ORF">N7U68_18800</name>
</gene>
<dbReference type="PANTHER" id="PTHR13932">
    <property type="entry name" value="COPROPORPHYRINIGEN III OXIDASE"/>
    <property type="match status" value="1"/>
</dbReference>
<evidence type="ECO:0000256" key="8">
    <source>
        <dbReference type="ARBA" id="ARBA00022723"/>
    </source>
</evidence>
<keyword evidence="6 14" id="KW-0963">Cytoplasm</keyword>
<dbReference type="Gene3D" id="3.20.20.70">
    <property type="entry name" value="Aldolase class I"/>
    <property type="match status" value="1"/>
</dbReference>
<dbReference type="InterPro" id="IPR004558">
    <property type="entry name" value="Coprogen_oxidase_HemN"/>
</dbReference>
<evidence type="ECO:0000256" key="14">
    <source>
        <dbReference type="PIRNR" id="PIRNR000167"/>
    </source>
</evidence>
<evidence type="ECO:0000256" key="12">
    <source>
        <dbReference type="ARBA" id="ARBA00023244"/>
    </source>
</evidence>
<dbReference type="InterPro" id="IPR007197">
    <property type="entry name" value="rSAM"/>
</dbReference>
<dbReference type="InterPro" id="IPR034505">
    <property type="entry name" value="Coproporphyrinogen-III_oxidase"/>
</dbReference>
<evidence type="ECO:0000313" key="17">
    <source>
        <dbReference type="Proteomes" id="UP001064087"/>
    </source>
</evidence>
<dbReference type="PROSITE" id="PS51918">
    <property type="entry name" value="RADICAL_SAM"/>
    <property type="match status" value="1"/>
</dbReference>
<dbReference type="SFLD" id="SFLDG01065">
    <property type="entry name" value="anaerobic_coproporphyrinogen-I"/>
    <property type="match status" value="1"/>
</dbReference>
<comment type="pathway">
    <text evidence="2 14">Porphyrin-containing compound metabolism; protoporphyrin-IX biosynthesis; protoporphyrinogen-IX from coproporphyrinogen-III (AdoMet route): step 1/1.</text>
</comment>
<proteinExistence type="inferred from homology"/>
<name>A0ABY6DC10_9RHOB</name>
<dbReference type="RefSeq" id="WP_263047811.1">
    <property type="nucleotide sequence ID" value="NZ_CP106738.1"/>
</dbReference>
<organism evidence="16 17">
    <name type="scientific">Roseovarius pelagicus</name>
    <dbReference type="NCBI Taxonomy" id="2980108"/>
    <lineage>
        <taxon>Bacteria</taxon>
        <taxon>Pseudomonadati</taxon>
        <taxon>Pseudomonadota</taxon>
        <taxon>Alphaproteobacteria</taxon>
        <taxon>Rhodobacterales</taxon>
        <taxon>Roseobacteraceae</taxon>
        <taxon>Roseovarius</taxon>
    </lineage>
</organism>
<dbReference type="Proteomes" id="UP001064087">
    <property type="component" value="Chromosome"/>
</dbReference>
<keyword evidence="12 14" id="KW-0627">Porphyrin biosynthesis</keyword>
<evidence type="ECO:0000256" key="13">
    <source>
        <dbReference type="ARBA" id="ARBA00048321"/>
    </source>
</evidence>
<keyword evidence="10 14" id="KW-0408">Iron</keyword>
<keyword evidence="7 14" id="KW-0949">S-adenosyl-L-methionine</keyword>
<evidence type="ECO:0000256" key="6">
    <source>
        <dbReference type="ARBA" id="ARBA00022490"/>
    </source>
</evidence>
<dbReference type="Pfam" id="PF04055">
    <property type="entry name" value="Radical_SAM"/>
    <property type="match status" value="1"/>
</dbReference>
<evidence type="ECO:0000256" key="1">
    <source>
        <dbReference type="ARBA" id="ARBA00004496"/>
    </source>
</evidence>
<evidence type="ECO:0000256" key="9">
    <source>
        <dbReference type="ARBA" id="ARBA00023002"/>
    </source>
</evidence>
<dbReference type="InterPro" id="IPR058240">
    <property type="entry name" value="rSAM_sf"/>
</dbReference>
<comment type="catalytic activity">
    <reaction evidence="13 14">
        <text>coproporphyrinogen III + 2 S-adenosyl-L-methionine = protoporphyrinogen IX + 2 5'-deoxyadenosine + 2 L-methionine + 2 CO2</text>
        <dbReference type="Rhea" id="RHEA:15425"/>
        <dbReference type="ChEBI" id="CHEBI:16526"/>
        <dbReference type="ChEBI" id="CHEBI:17319"/>
        <dbReference type="ChEBI" id="CHEBI:57307"/>
        <dbReference type="ChEBI" id="CHEBI:57309"/>
        <dbReference type="ChEBI" id="CHEBI:57844"/>
        <dbReference type="ChEBI" id="CHEBI:59789"/>
        <dbReference type="EC" id="1.3.98.3"/>
    </reaction>
</comment>
<dbReference type="SUPFAM" id="SSF102114">
    <property type="entry name" value="Radical SAM enzymes"/>
    <property type="match status" value="1"/>
</dbReference>
<keyword evidence="5 14" id="KW-0004">4Fe-4S</keyword>
<reference evidence="16" key="1">
    <citation type="submission" date="2022-10" db="EMBL/GenBank/DDBJ databases">
        <title>Roseovarius pelagicus sp. nov., isolated from Arctic seawater.</title>
        <authorList>
            <person name="Hong Y.W."/>
            <person name="Hwang C.Y."/>
        </authorList>
    </citation>
    <scope>NUCLEOTIDE SEQUENCE</scope>
    <source>
        <strain evidence="16">HL-MP18</strain>
    </source>
</reference>
<comment type="cofactor">
    <cofactor evidence="14">
        <name>[4Fe-4S] cluster</name>
        <dbReference type="ChEBI" id="CHEBI:49883"/>
    </cofactor>
    <text evidence="14">Binds 1 [4Fe-4S] cluster. The cluster is coordinated with 3 cysteines and an exchangeable S-adenosyl-L-methionine.</text>
</comment>
<dbReference type="Gene3D" id="1.10.10.920">
    <property type="match status" value="1"/>
</dbReference>
<dbReference type="NCBIfam" id="TIGR00538">
    <property type="entry name" value="hemN"/>
    <property type="match status" value="1"/>
</dbReference>
<evidence type="ECO:0000256" key="7">
    <source>
        <dbReference type="ARBA" id="ARBA00022691"/>
    </source>
</evidence>
<dbReference type="EMBL" id="CP106738">
    <property type="protein sequence ID" value="UXX83100.1"/>
    <property type="molecule type" value="Genomic_DNA"/>
</dbReference>
<evidence type="ECO:0000259" key="15">
    <source>
        <dbReference type="PROSITE" id="PS51918"/>
    </source>
</evidence>
<comment type="subcellular location">
    <subcellularLocation>
        <location evidence="1 14">Cytoplasm</location>
    </subcellularLocation>
</comment>
<dbReference type="SMART" id="SM00729">
    <property type="entry name" value="Elp3"/>
    <property type="match status" value="1"/>
</dbReference>
<sequence>MKHIDRLKSLGLFDLRVPRYTSYPTAPVFTPGVGAVQQAQALAALDPSEPVSVYLHIPFCERLCWFCACHTQGTKTLSPVESYIGTLERELATLRDAIPTGLRMGRMHWGGGTPTILPPELIHRLAQAVKAVIPPTDDCEFSVEIDPTMVDRGKITALAEEGMNRASIGIQDFDPLVQAAIGRIQPFDITRACVDDLRAAGVRSLNADLVYGLPHQTAARLDDTVSQVLDLAPDRIALFGYAHVPWVSKRQKLIDESALPREMDRYTLAELAAQRFQDVGFDAIGIDHFARPDDGLARAATSGKLRRNFQGYTDDTCGTLIGLGASSISRLPGGYIQNAAATPAYVQRVEAGQLAGARGHMMTAEDRLRARAIEMLMCDFTIDRVALQDRFGPLAGSLDPCITRLSEQFGDLVTVSDTSLSIRPAGRALTRIIAARFDAHSADGVRYSQAS</sequence>
<dbReference type="GO" id="GO:0051989">
    <property type="term" value="F:coproporphyrinogen dehydrogenase activity"/>
    <property type="evidence" value="ECO:0007669"/>
    <property type="project" value="UniProtKB-EC"/>
</dbReference>
<keyword evidence="8 14" id="KW-0479">Metal-binding</keyword>
<evidence type="ECO:0000256" key="2">
    <source>
        <dbReference type="ARBA" id="ARBA00004785"/>
    </source>
</evidence>
<dbReference type="SFLD" id="SFLDS00029">
    <property type="entry name" value="Radical_SAM"/>
    <property type="match status" value="1"/>
</dbReference>
<dbReference type="PANTHER" id="PTHR13932:SF6">
    <property type="entry name" value="OXYGEN-INDEPENDENT COPROPORPHYRINOGEN III OXIDASE"/>
    <property type="match status" value="1"/>
</dbReference>
<dbReference type="InterPro" id="IPR013785">
    <property type="entry name" value="Aldolase_TIM"/>
</dbReference>
<dbReference type="EC" id="1.3.98.3" evidence="14"/>
<feature type="domain" description="Radical SAM core" evidence="15">
    <location>
        <begin position="45"/>
        <end position="282"/>
    </location>
</feature>
<evidence type="ECO:0000256" key="11">
    <source>
        <dbReference type="ARBA" id="ARBA00023014"/>
    </source>
</evidence>
<keyword evidence="11 14" id="KW-0411">Iron-sulfur</keyword>
<keyword evidence="9 14" id="KW-0560">Oxidoreductase</keyword>
<evidence type="ECO:0000313" key="16">
    <source>
        <dbReference type="EMBL" id="UXX83100.1"/>
    </source>
</evidence>
<keyword evidence="17" id="KW-1185">Reference proteome</keyword>
<evidence type="ECO:0000256" key="5">
    <source>
        <dbReference type="ARBA" id="ARBA00022485"/>
    </source>
</evidence>
<dbReference type="PIRSF" id="PIRSF000167">
    <property type="entry name" value="HemN"/>
    <property type="match status" value="1"/>
</dbReference>
<comment type="subunit">
    <text evidence="4">Monomer.</text>
</comment>
<evidence type="ECO:0000256" key="10">
    <source>
        <dbReference type="ARBA" id="ARBA00023004"/>
    </source>
</evidence>
<dbReference type="InterPro" id="IPR006638">
    <property type="entry name" value="Elp3/MiaA/NifB-like_rSAM"/>
</dbReference>